<dbReference type="RefSeq" id="WP_248863699.1">
    <property type="nucleotide sequence ID" value="NZ_CP086322.1"/>
</dbReference>
<dbReference type="EMBL" id="CP086322">
    <property type="protein sequence ID" value="UQA92837.1"/>
    <property type="molecule type" value="Genomic_DNA"/>
</dbReference>
<accession>A0ABY4M633</accession>
<feature type="region of interest" description="Disordered" evidence="1">
    <location>
        <begin position="134"/>
        <end position="165"/>
    </location>
</feature>
<evidence type="ECO:0000313" key="2">
    <source>
        <dbReference type="EMBL" id="UQA92837.1"/>
    </source>
</evidence>
<proteinExistence type="predicted"/>
<organism evidence="2 3">
    <name type="scientific">Streptomyces halobius</name>
    <dbReference type="NCBI Taxonomy" id="2879846"/>
    <lineage>
        <taxon>Bacteria</taxon>
        <taxon>Bacillati</taxon>
        <taxon>Actinomycetota</taxon>
        <taxon>Actinomycetes</taxon>
        <taxon>Kitasatosporales</taxon>
        <taxon>Streptomycetaceae</taxon>
        <taxon>Streptomyces</taxon>
    </lineage>
</organism>
<keyword evidence="3" id="KW-1185">Reference proteome</keyword>
<name>A0ABY4M633_9ACTN</name>
<protein>
    <submittedName>
        <fullName evidence="2">Uncharacterized protein</fullName>
    </submittedName>
</protein>
<feature type="compositionally biased region" description="Polar residues" evidence="1">
    <location>
        <begin position="151"/>
        <end position="165"/>
    </location>
</feature>
<gene>
    <name evidence="2" type="ORF">K9S39_14240</name>
</gene>
<sequence length="165" mass="17704">MIMSAPMLRTPHRAVRDVRQRLDDALALAGLDAGPSVITQNMVEGVVTNRIRLATLSIPWAISLVQAIGGRVPGTLAREVAKALDAALHTAGIDTDTPSAVLWNTWTATRIIPPSMDHAQSELLVKTIREAAMSGTTDDLSRKNREKNKESSGGSDSGKNTGRKR</sequence>
<reference evidence="2" key="1">
    <citation type="submission" date="2021-10" db="EMBL/GenBank/DDBJ databases">
        <title>Streptomyces nigrumlapis sp.nov.,an antimicrobial producing actinobacterium isolated from Black Gobi rocks.</title>
        <authorList>
            <person name="Wen Y."/>
            <person name="Zhang W."/>
            <person name="Liu X.G."/>
        </authorList>
    </citation>
    <scope>NUCLEOTIDE SEQUENCE</scope>
    <source>
        <strain evidence="2">ST13-2-2</strain>
    </source>
</reference>
<feature type="compositionally biased region" description="Basic and acidic residues" evidence="1">
    <location>
        <begin position="139"/>
        <end position="150"/>
    </location>
</feature>
<evidence type="ECO:0000313" key="3">
    <source>
        <dbReference type="Proteomes" id="UP000830115"/>
    </source>
</evidence>
<evidence type="ECO:0000256" key="1">
    <source>
        <dbReference type="SAM" id="MobiDB-lite"/>
    </source>
</evidence>
<dbReference type="Proteomes" id="UP000830115">
    <property type="component" value="Chromosome"/>
</dbReference>